<feature type="region of interest" description="Disordered" evidence="4">
    <location>
        <begin position="1"/>
        <end position="28"/>
    </location>
</feature>
<feature type="transmembrane region" description="Helical" evidence="5">
    <location>
        <begin position="63"/>
        <end position="86"/>
    </location>
</feature>
<protein>
    <submittedName>
        <fullName evidence="6">Serine protease</fullName>
    </submittedName>
</protein>
<dbReference type="InterPro" id="IPR043504">
    <property type="entry name" value="Peptidase_S1_PA_chymotrypsin"/>
</dbReference>
<accession>A0AAW9KK56</accession>
<evidence type="ECO:0000313" key="6">
    <source>
        <dbReference type="EMBL" id="MDZ7542874.1"/>
    </source>
</evidence>
<proteinExistence type="inferred from homology"/>
<dbReference type="InterPro" id="IPR051201">
    <property type="entry name" value="Chloro_Bact_Ser_Proteases"/>
</dbReference>
<dbReference type="PANTHER" id="PTHR43343:SF3">
    <property type="entry name" value="PROTEASE DO-LIKE 8, CHLOROPLASTIC"/>
    <property type="match status" value="1"/>
</dbReference>
<evidence type="ECO:0000256" key="2">
    <source>
        <dbReference type="ARBA" id="ARBA00022670"/>
    </source>
</evidence>
<dbReference type="AlphaFoldDB" id="A0AAW9KK56"/>
<keyword evidence="5" id="KW-1133">Transmembrane helix</keyword>
<keyword evidence="2 6" id="KW-0645">Protease</keyword>
<name>A0AAW9KK56_CLOPF</name>
<evidence type="ECO:0000313" key="7">
    <source>
        <dbReference type="Proteomes" id="UP001288944"/>
    </source>
</evidence>
<dbReference type="EMBL" id="WNUR01000571">
    <property type="protein sequence ID" value="MDZ7542874.1"/>
    <property type="molecule type" value="Genomic_DNA"/>
</dbReference>
<evidence type="ECO:0000256" key="4">
    <source>
        <dbReference type="SAM" id="MobiDB-lite"/>
    </source>
</evidence>
<dbReference type="PANTHER" id="PTHR43343">
    <property type="entry name" value="PEPTIDASE S12"/>
    <property type="match status" value="1"/>
</dbReference>
<sequence length="173" mass="18754">MSDNNIYDVDNYEEVSNERSSLENTTKEDYIEEDTLLEKNTTFDMNKSNGNNKKEKKKGSFKIIAIALIAGLLGGIIGGGSIYYGMKDSNIKNQSSNLTPNPQTFNTQEGALTASEAFEKVAPAVVIVSANGVTDYSGIIPQQVDGIGSGFIINEEGYILTNYHVIKGAKEVV</sequence>
<feature type="compositionally biased region" description="Basic and acidic residues" evidence="4">
    <location>
        <begin position="16"/>
        <end position="28"/>
    </location>
</feature>
<dbReference type="Proteomes" id="UP001288944">
    <property type="component" value="Unassembled WGS sequence"/>
</dbReference>
<keyword evidence="5" id="KW-0472">Membrane</keyword>
<comment type="similarity">
    <text evidence="1">Belongs to the peptidase S1C family.</text>
</comment>
<keyword evidence="5" id="KW-0812">Transmembrane</keyword>
<evidence type="ECO:0000256" key="5">
    <source>
        <dbReference type="SAM" id="Phobius"/>
    </source>
</evidence>
<evidence type="ECO:0000256" key="3">
    <source>
        <dbReference type="ARBA" id="ARBA00022801"/>
    </source>
</evidence>
<dbReference type="GO" id="GO:0006508">
    <property type="term" value="P:proteolysis"/>
    <property type="evidence" value="ECO:0007669"/>
    <property type="project" value="UniProtKB-KW"/>
</dbReference>
<keyword evidence="3" id="KW-0378">Hydrolase</keyword>
<comment type="caution">
    <text evidence="6">The sequence shown here is derived from an EMBL/GenBank/DDBJ whole genome shotgun (WGS) entry which is preliminary data.</text>
</comment>
<evidence type="ECO:0000256" key="1">
    <source>
        <dbReference type="ARBA" id="ARBA00010541"/>
    </source>
</evidence>
<organism evidence="6 7">
    <name type="scientific">Clostridium perfringens</name>
    <dbReference type="NCBI Taxonomy" id="1502"/>
    <lineage>
        <taxon>Bacteria</taxon>
        <taxon>Bacillati</taxon>
        <taxon>Bacillota</taxon>
        <taxon>Clostridia</taxon>
        <taxon>Eubacteriales</taxon>
        <taxon>Clostridiaceae</taxon>
        <taxon>Clostridium</taxon>
    </lineage>
</organism>
<reference evidence="6" key="1">
    <citation type="submission" date="2019-11" db="EMBL/GenBank/DDBJ databases">
        <title>Characterization of Clostridium perfringens isolates from swine manure treated agricultural soils.</title>
        <authorList>
            <person name="Wushke S.T."/>
        </authorList>
    </citation>
    <scope>NUCLEOTIDE SEQUENCE</scope>
    <source>
        <strain evidence="6">X62</strain>
    </source>
</reference>
<feature type="non-terminal residue" evidence="6">
    <location>
        <position position="173"/>
    </location>
</feature>
<dbReference type="GO" id="GO:0008233">
    <property type="term" value="F:peptidase activity"/>
    <property type="evidence" value="ECO:0007669"/>
    <property type="project" value="UniProtKB-KW"/>
</dbReference>
<gene>
    <name evidence="6" type="ORF">GNF83_17140</name>
</gene>
<dbReference type="SUPFAM" id="SSF50494">
    <property type="entry name" value="Trypsin-like serine proteases"/>
    <property type="match status" value="1"/>
</dbReference>
<dbReference type="Gene3D" id="2.40.10.10">
    <property type="entry name" value="Trypsin-like serine proteases"/>
    <property type="match status" value="1"/>
</dbReference>
<dbReference type="InterPro" id="IPR009003">
    <property type="entry name" value="Peptidase_S1_PA"/>
</dbReference>